<evidence type="ECO:0000256" key="1">
    <source>
        <dbReference type="SAM" id="MobiDB-lite"/>
    </source>
</evidence>
<sequence>MAKRTAVKRKGQAAKAGDGPNPRQPCPCGSGKRYKACHGVAGGVVDVPVARPFDGLAAECELVALREFVPSATAPLPLTVSAEREITLATVLPMAAAALVRSDGSVFVGMQVQTRSSDISRDLARAIRWALDAELGAVLPVVGPETADPDAATPDIERLQDLIDPNLQLEPELHTDFSWWIPADTEATGDVAMSLERANSAIMPTERLAPGAYWVDAGEKAHLRWTRAEPEERLLPALARLSARGELDLGEGSRYAGSFRAHGLLVPVWDLDRESHPREWTQPATELGERLETALASLEQEPLSGAERRARDGLIGRQITIR</sequence>
<dbReference type="Proteomes" id="UP000294911">
    <property type="component" value="Unassembled WGS sequence"/>
</dbReference>
<comment type="caution">
    <text evidence="3">The sequence shown here is derived from an EMBL/GenBank/DDBJ whole genome shotgun (WGS) entry which is preliminary data.</text>
</comment>
<evidence type="ECO:0000259" key="2">
    <source>
        <dbReference type="Pfam" id="PF19348"/>
    </source>
</evidence>
<dbReference type="Pfam" id="PF02810">
    <property type="entry name" value="SEC-C"/>
    <property type="match status" value="1"/>
</dbReference>
<dbReference type="Pfam" id="PF19348">
    <property type="entry name" value="DUF5926"/>
    <property type="match status" value="1"/>
</dbReference>
<dbReference type="SUPFAM" id="SSF103642">
    <property type="entry name" value="Sec-C motif"/>
    <property type="match status" value="1"/>
</dbReference>
<proteinExistence type="predicted"/>
<accession>A0A4R2RBP9</accession>
<evidence type="ECO:0000313" key="3">
    <source>
        <dbReference type="EMBL" id="TCP57151.1"/>
    </source>
</evidence>
<dbReference type="InterPro" id="IPR045970">
    <property type="entry name" value="DUF5926"/>
</dbReference>
<keyword evidence="4" id="KW-1185">Reference proteome</keyword>
<feature type="region of interest" description="Disordered" evidence="1">
    <location>
        <begin position="1"/>
        <end position="24"/>
    </location>
</feature>
<dbReference type="EMBL" id="SLXQ01000001">
    <property type="protein sequence ID" value="TCP57151.1"/>
    <property type="molecule type" value="Genomic_DNA"/>
</dbReference>
<protein>
    <submittedName>
        <fullName evidence="3">SEC-C motif-containing protein</fullName>
    </submittedName>
</protein>
<evidence type="ECO:0000313" key="4">
    <source>
        <dbReference type="Proteomes" id="UP000294911"/>
    </source>
</evidence>
<feature type="domain" description="DUF5926" evidence="2">
    <location>
        <begin position="52"/>
        <end position="322"/>
    </location>
</feature>
<gene>
    <name evidence="3" type="ORF">EV191_1011103</name>
</gene>
<name>A0A4R2RBP9_9PSEU</name>
<reference evidence="3 4" key="1">
    <citation type="submission" date="2019-03" db="EMBL/GenBank/DDBJ databases">
        <title>Genomic Encyclopedia of Type Strains, Phase IV (KMG-IV): sequencing the most valuable type-strain genomes for metagenomic binning, comparative biology and taxonomic classification.</title>
        <authorList>
            <person name="Goeker M."/>
        </authorList>
    </citation>
    <scope>NUCLEOTIDE SEQUENCE [LARGE SCALE GENOMIC DNA]</scope>
    <source>
        <strain evidence="3 4">DSM 45765</strain>
    </source>
</reference>
<dbReference type="AlphaFoldDB" id="A0A4R2RBP9"/>
<feature type="compositionally biased region" description="Basic residues" evidence="1">
    <location>
        <begin position="1"/>
        <end position="12"/>
    </location>
</feature>
<organism evidence="3 4">
    <name type="scientific">Tamaricihabitans halophyticus</name>
    <dbReference type="NCBI Taxonomy" id="1262583"/>
    <lineage>
        <taxon>Bacteria</taxon>
        <taxon>Bacillati</taxon>
        <taxon>Actinomycetota</taxon>
        <taxon>Actinomycetes</taxon>
        <taxon>Pseudonocardiales</taxon>
        <taxon>Pseudonocardiaceae</taxon>
        <taxon>Tamaricihabitans</taxon>
    </lineage>
</organism>
<dbReference type="RefSeq" id="WP_424565434.1">
    <property type="nucleotide sequence ID" value="NZ_SLXQ01000001.1"/>
</dbReference>
<dbReference type="InterPro" id="IPR004027">
    <property type="entry name" value="SEC_C_motif"/>
</dbReference>
<dbReference type="Gene3D" id="3.10.450.50">
    <property type="match status" value="1"/>
</dbReference>